<dbReference type="EMBL" id="LVYD01000002">
    <property type="protein sequence ID" value="OQP66582.1"/>
    <property type="molecule type" value="Genomic_DNA"/>
</dbReference>
<dbReference type="Proteomes" id="UP000192796">
    <property type="component" value="Unassembled WGS sequence"/>
</dbReference>
<protein>
    <recommendedName>
        <fullName evidence="1">Immunity protein 35 domain-containing protein</fullName>
    </recommendedName>
</protein>
<sequence>MTKITFEQARIIAEQQIKALSHGDIELVILESETVEKWYGWIFCYTSKKFIETGDMKYAVAGNCPLFISKLSGEIATYFTSYSLESMTEIHEEEFKLWQLHLDHDIYDNTQLLASLKKCMNLTMADVVKLKSNYSLLIDAGSYNRLLTAQEKLAEFNIKCSIRKALDL</sequence>
<dbReference type="AlphaFoldDB" id="A0A1V9G7M8"/>
<evidence type="ECO:0000313" key="2">
    <source>
        <dbReference type="EMBL" id="OQP66582.1"/>
    </source>
</evidence>
<comment type="caution">
    <text evidence="2">The sequence shown here is derived from an EMBL/GenBank/DDBJ whole genome shotgun (WGS) entry which is preliminary data.</text>
</comment>
<evidence type="ECO:0000313" key="3">
    <source>
        <dbReference type="Proteomes" id="UP000192796"/>
    </source>
</evidence>
<accession>A0A1V9G7M8</accession>
<name>A0A1V9G7M8_9BACT</name>
<dbReference type="InterPro" id="IPR029082">
    <property type="entry name" value="Imm35"/>
</dbReference>
<organism evidence="2 3">
    <name type="scientific">Niastella vici</name>
    <dbReference type="NCBI Taxonomy" id="1703345"/>
    <lineage>
        <taxon>Bacteria</taxon>
        <taxon>Pseudomonadati</taxon>
        <taxon>Bacteroidota</taxon>
        <taxon>Chitinophagia</taxon>
        <taxon>Chitinophagales</taxon>
        <taxon>Chitinophagaceae</taxon>
        <taxon>Niastella</taxon>
    </lineage>
</organism>
<gene>
    <name evidence="2" type="ORF">A3860_13965</name>
</gene>
<keyword evidence="3" id="KW-1185">Reference proteome</keyword>
<dbReference type="OrthoDB" id="681022at2"/>
<dbReference type="RefSeq" id="WP_158085143.1">
    <property type="nucleotide sequence ID" value="NZ_LVYD01000002.1"/>
</dbReference>
<reference evidence="2 3" key="1">
    <citation type="submission" date="2016-03" db="EMBL/GenBank/DDBJ databases">
        <title>Niastella vici sp. nov., isolated from farmland soil.</title>
        <authorList>
            <person name="Chen L."/>
            <person name="Wang D."/>
            <person name="Yang S."/>
            <person name="Wang G."/>
        </authorList>
    </citation>
    <scope>NUCLEOTIDE SEQUENCE [LARGE SCALE GENOMIC DNA]</scope>
    <source>
        <strain evidence="2 3">DJ57</strain>
    </source>
</reference>
<dbReference type="Pfam" id="PF15567">
    <property type="entry name" value="Imm35"/>
    <property type="match status" value="1"/>
</dbReference>
<proteinExistence type="predicted"/>
<evidence type="ECO:0000259" key="1">
    <source>
        <dbReference type="Pfam" id="PF15567"/>
    </source>
</evidence>
<feature type="domain" description="Immunity protein 35" evidence="1">
    <location>
        <begin position="8"/>
        <end position="76"/>
    </location>
</feature>